<dbReference type="SUPFAM" id="SSF53300">
    <property type="entry name" value="vWA-like"/>
    <property type="match status" value="1"/>
</dbReference>
<dbReference type="RefSeq" id="WP_419191054.1">
    <property type="nucleotide sequence ID" value="NZ_CP036434.1"/>
</dbReference>
<feature type="domain" description="TROVE" evidence="7">
    <location>
        <begin position="42"/>
        <end position="374"/>
    </location>
</feature>
<evidence type="ECO:0000256" key="5">
    <source>
        <dbReference type="ARBA" id="ARBA00022884"/>
    </source>
</evidence>
<dbReference type="SUPFAM" id="SSF140864">
    <property type="entry name" value="TROVE domain-like"/>
    <property type="match status" value="1"/>
</dbReference>
<evidence type="ECO:0000256" key="6">
    <source>
        <dbReference type="ARBA" id="ARBA00023274"/>
    </source>
</evidence>
<dbReference type="InterPro" id="IPR036465">
    <property type="entry name" value="vWFA_dom_sf"/>
</dbReference>
<dbReference type="GO" id="GO:0003723">
    <property type="term" value="F:RNA binding"/>
    <property type="evidence" value="ECO:0007669"/>
    <property type="project" value="UniProtKB-KW"/>
</dbReference>
<gene>
    <name evidence="8" type="ORF">Poly30_14030</name>
</gene>
<protein>
    <recommendedName>
        <fullName evidence="7">TROVE domain-containing protein</fullName>
    </recommendedName>
</protein>
<dbReference type="GO" id="GO:0046872">
    <property type="term" value="F:metal ion binding"/>
    <property type="evidence" value="ECO:0007669"/>
    <property type="project" value="UniProtKB-KW"/>
</dbReference>
<proteinExistence type="inferred from homology"/>
<accession>A0A518EP90</accession>
<evidence type="ECO:0000256" key="3">
    <source>
        <dbReference type="ARBA" id="ARBA00022490"/>
    </source>
</evidence>
<evidence type="ECO:0000313" key="9">
    <source>
        <dbReference type="Proteomes" id="UP000320390"/>
    </source>
</evidence>
<dbReference type="EMBL" id="CP036434">
    <property type="protein sequence ID" value="QDV05900.1"/>
    <property type="molecule type" value="Genomic_DNA"/>
</dbReference>
<dbReference type="Gene3D" id="3.40.50.410">
    <property type="entry name" value="von Willebrand factor, type A domain"/>
    <property type="match status" value="2"/>
</dbReference>
<dbReference type="InterPro" id="IPR008858">
    <property type="entry name" value="TROVE_dom"/>
</dbReference>
<keyword evidence="5" id="KW-0694">RNA-binding</keyword>
<sequence length="542" mass="58914">MDLPAARLACPLPEEPEPTMRHLIQHLLRTPQTEPLPGEAQVRNHAGGFVYAADLWTRLERFLILGSDGGTYYVSERELTIDSAQVVLEALAENPERAVALIASISQAGRAPSNRAALFALALAFCEPRAVPAARGSFTAVVRTGTHLFEFLTAVRGLRGFGRALRGAVADWYVTKPVEQLGYQLVKYRQRSGWTHRDALRLAHPKNEERNALFAWAAGKAEAPSEAEAVLPPIVRGFAEAQTAVTERIPALVREYGLTHEMLPPHALKDPLVLRALAEAMPLGALVRFLGRLSAAGVLKRGNQLERDVVARLKSARAIHRARLHPMAILVAQRTYASGHGDRGSLTWAVSPAIVDAMNVAFRKAFSDVEPTGQRILAAVDVSGSMNSPCAGSRSLSCKEGALAMAMITASTERSTLLKAFSHQFMDLPIDPTESLQTAMQRLAGIPFGATDCALPMQWAEAHGVPIDAFVILTDNETWYGKTHPMEALRSYRRATNLPARLIVVAMTGTRFSIADPTDPLTLDVVGFDANTPSTISHFLRP</sequence>
<dbReference type="Pfam" id="PF25045">
    <property type="entry name" value="vWA_Ro60"/>
    <property type="match status" value="1"/>
</dbReference>
<dbReference type="PANTHER" id="PTHR14202:SF0">
    <property type="entry name" value="RNA-BINDING PROTEIN RO60"/>
    <property type="match status" value="1"/>
</dbReference>
<dbReference type="InterPro" id="IPR056800">
    <property type="entry name" value="vWA_Ro60"/>
</dbReference>
<dbReference type="InterPro" id="IPR037214">
    <property type="entry name" value="TROVE_dom_sf"/>
</dbReference>
<dbReference type="PROSITE" id="PS50988">
    <property type="entry name" value="TROVE"/>
    <property type="match status" value="1"/>
</dbReference>
<comment type="similarity">
    <text evidence="2">Belongs to the Ro 60 kDa family.</text>
</comment>
<dbReference type="Proteomes" id="UP000320390">
    <property type="component" value="Chromosome"/>
</dbReference>
<name>A0A518EP90_9BACT</name>
<keyword evidence="4" id="KW-0479">Metal-binding</keyword>
<evidence type="ECO:0000313" key="8">
    <source>
        <dbReference type="EMBL" id="QDV05900.1"/>
    </source>
</evidence>
<keyword evidence="6" id="KW-0687">Ribonucleoprotein</keyword>
<reference evidence="8 9" key="1">
    <citation type="submission" date="2019-02" db="EMBL/GenBank/DDBJ databases">
        <title>Deep-cultivation of Planctomycetes and their phenomic and genomic characterization uncovers novel biology.</title>
        <authorList>
            <person name="Wiegand S."/>
            <person name="Jogler M."/>
            <person name="Boedeker C."/>
            <person name="Pinto D."/>
            <person name="Vollmers J."/>
            <person name="Rivas-Marin E."/>
            <person name="Kohn T."/>
            <person name="Peeters S.H."/>
            <person name="Heuer A."/>
            <person name="Rast P."/>
            <person name="Oberbeckmann S."/>
            <person name="Bunk B."/>
            <person name="Jeske O."/>
            <person name="Meyerdierks A."/>
            <person name="Storesund J.E."/>
            <person name="Kallscheuer N."/>
            <person name="Luecker S."/>
            <person name="Lage O.M."/>
            <person name="Pohl T."/>
            <person name="Merkel B.J."/>
            <person name="Hornburger P."/>
            <person name="Mueller R.-W."/>
            <person name="Bruemmer F."/>
            <person name="Labrenz M."/>
            <person name="Spormann A.M."/>
            <person name="Op den Camp H."/>
            <person name="Overmann J."/>
            <person name="Amann R."/>
            <person name="Jetten M.S.M."/>
            <person name="Mascher T."/>
            <person name="Medema M.H."/>
            <person name="Devos D.P."/>
            <person name="Kaster A.-K."/>
            <person name="Ovreas L."/>
            <person name="Rohde M."/>
            <person name="Galperin M.Y."/>
            <person name="Jogler C."/>
        </authorList>
    </citation>
    <scope>NUCLEOTIDE SEQUENCE [LARGE SCALE GENOMIC DNA]</scope>
    <source>
        <strain evidence="8 9">Poly30</strain>
    </source>
</reference>
<evidence type="ECO:0000256" key="4">
    <source>
        <dbReference type="ARBA" id="ARBA00022723"/>
    </source>
</evidence>
<keyword evidence="3" id="KW-0963">Cytoplasm</keyword>
<evidence type="ECO:0000256" key="1">
    <source>
        <dbReference type="ARBA" id="ARBA00004496"/>
    </source>
</evidence>
<dbReference type="GO" id="GO:1990904">
    <property type="term" value="C:ribonucleoprotein complex"/>
    <property type="evidence" value="ECO:0007669"/>
    <property type="project" value="UniProtKB-KW"/>
</dbReference>
<evidence type="ECO:0000259" key="7">
    <source>
        <dbReference type="PROSITE" id="PS50988"/>
    </source>
</evidence>
<organism evidence="8 9">
    <name type="scientific">Saltatorellus ferox</name>
    <dbReference type="NCBI Taxonomy" id="2528018"/>
    <lineage>
        <taxon>Bacteria</taxon>
        <taxon>Pseudomonadati</taxon>
        <taxon>Planctomycetota</taxon>
        <taxon>Planctomycetia</taxon>
        <taxon>Planctomycetia incertae sedis</taxon>
        <taxon>Saltatorellus</taxon>
    </lineage>
</organism>
<dbReference type="PANTHER" id="PTHR14202">
    <property type="entry name" value="60 KDA RIBONUCLEOPROTEIN SSA/RO"/>
    <property type="match status" value="1"/>
</dbReference>
<keyword evidence="9" id="KW-1185">Reference proteome</keyword>
<dbReference type="AlphaFoldDB" id="A0A518EP90"/>
<dbReference type="InterPro" id="IPR040322">
    <property type="entry name" value="TROVE2"/>
</dbReference>
<comment type="subcellular location">
    <subcellularLocation>
        <location evidence="1">Cytoplasm</location>
    </subcellularLocation>
</comment>
<dbReference type="Pfam" id="PF05731">
    <property type="entry name" value="TROVE"/>
    <property type="match status" value="2"/>
</dbReference>
<dbReference type="GO" id="GO:0005737">
    <property type="term" value="C:cytoplasm"/>
    <property type="evidence" value="ECO:0007669"/>
    <property type="project" value="UniProtKB-SubCell"/>
</dbReference>
<evidence type="ECO:0000256" key="2">
    <source>
        <dbReference type="ARBA" id="ARBA00007814"/>
    </source>
</evidence>